<dbReference type="RefSeq" id="WP_245690147.1">
    <property type="nucleotide sequence ID" value="NZ_FNFL01000004.1"/>
</dbReference>
<dbReference type="STRING" id="407036.SAMN05216243_2752"/>
<dbReference type="Pfam" id="PF07228">
    <property type="entry name" value="SpoIIE"/>
    <property type="match status" value="1"/>
</dbReference>
<reference evidence="2 3" key="1">
    <citation type="submission" date="2016-10" db="EMBL/GenBank/DDBJ databases">
        <authorList>
            <person name="de Groot N.N."/>
        </authorList>
    </citation>
    <scope>NUCLEOTIDE SEQUENCE [LARGE SCALE GENOMIC DNA]</scope>
    <source>
        <strain evidence="2 3">CGMCC 1.6502</strain>
    </source>
</reference>
<dbReference type="InterPro" id="IPR039248">
    <property type="entry name" value="Ptase_RsbX"/>
</dbReference>
<dbReference type="Gene3D" id="3.60.40.10">
    <property type="entry name" value="PPM-type phosphatase domain"/>
    <property type="match status" value="1"/>
</dbReference>
<gene>
    <name evidence="2" type="ORF">SAMN05216243_2752</name>
</gene>
<feature type="domain" description="PPM-type phosphatase" evidence="1">
    <location>
        <begin position="7"/>
        <end position="197"/>
    </location>
</feature>
<dbReference type="EMBL" id="FNFL01000004">
    <property type="protein sequence ID" value="SDK31350.1"/>
    <property type="molecule type" value="Genomic_DNA"/>
</dbReference>
<evidence type="ECO:0000313" key="3">
    <source>
        <dbReference type="Proteomes" id="UP000198694"/>
    </source>
</evidence>
<protein>
    <submittedName>
        <fullName evidence="2">Negative regulator of sigma-B (Phosphoserine phosphatase)</fullName>
    </submittedName>
</protein>
<dbReference type="AlphaFoldDB" id="A0A1G9AXA4"/>
<evidence type="ECO:0000313" key="2">
    <source>
        <dbReference type="EMBL" id="SDK31350.1"/>
    </source>
</evidence>
<proteinExistence type="predicted"/>
<dbReference type="InterPro" id="IPR036457">
    <property type="entry name" value="PPM-type-like_dom_sf"/>
</dbReference>
<name>A0A1G9AXA4_9BACI</name>
<dbReference type="InterPro" id="IPR001932">
    <property type="entry name" value="PPM-type_phosphatase-like_dom"/>
</dbReference>
<organism evidence="2 3">
    <name type="scientific">Sediminibacillus albus</name>
    <dbReference type="NCBI Taxonomy" id="407036"/>
    <lineage>
        <taxon>Bacteria</taxon>
        <taxon>Bacillati</taxon>
        <taxon>Bacillota</taxon>
        <taxon>Bacilli</taxon>
        <taxon>Bacillales</taxon>
        <taxon>Bacillaceae</taxon>
        <taxon>Sediminibacillus</taxon>
    </lineage>
</organism>
<dbReference type="SUPFAM" id="SSF81606">
    <property type="entry name" value="PP2C-like"/>
    <property type="match status" value="1"/>
</dbReference>
<dbReference type="Proteomes" id="UP000198694">
    <property type="component" value="Unassembled WGS sequence"/>
</dbReference>
<accession>A0A1G9AXA4</accession>
<evidence type="ECO:0000259" key="1">
    <source>
        <dbReference type="SMART" id="SM00331"/>
    </source>
</evidence>
<dbReference type="SMART" id="SM00331">
    <property type="entry name" value="PP2C_SIG"/>
    <property type="match status" value="1"/>
</dbReference>
<dbReference type="PANTHER" id="PTHR35801">
    <property type="entry name" value="PHOSPHOSERINE PHOSPHATASE RSBX"/>
    <property type="match status" value="1"/>
</dbReference>
<sequence>MAEFDKNMRVAVYQEAKKGNYYCGDSYYYQETDNEFICALADGLGSGEHAKESSQAVMDVVEENIHADVEQLIKICNERLVGKRGVVLGVLKINFLNDSYSFSSIGNIGIMTITDDQEKKRSIPNSGYLGGYRRPFKVFEGKMDPGMIFIMFSDGVNAMDLSAKYFLGKDVDRITETYSSLVGENKNDDTTLIAMKYSRNKP</sequence>
<dbReference type="PANTHER" id="PTHR35801:SF1">
    <property type="entry name" value="PHOSPHOSERINE PHOSPHATASE RSBX"/>
    <property type="match status" value="1"/>
</dbReference>
<keyword evidence="3" id="KW-1185">Reference proteome</keyword>